<name>A0A0P9LNM4_PSECA</name>
<reference evidence="1 2" key="1">
    <citation type="submission" date="2015-09" db="EMBL/GenBank/DDBJ databases">
        <title>Genome announcement of multiple Pseudomonas syringae strains.</title>
        <authorList>
            <person name="Thakur S."/>
            <person name="Wang P.W."/>
            <person name="Gong Y."/>
            <person name="Weir B.S."/>
            <person name="Guttman D.S."/>
        </authorList>
    </citation>
    <scope>NUCLEOTIDE SEQUENCE [LARGE SCALE GENOMIC DNA]</scope>
    <source>
        <strain evidence="1 2">ICMP2823</strain>
    </source>
</reference>
<comment type="caution">
    <text evidence="1">The sequence shown here is derived from an EMBL/GenBank/DDBJ whole genome shotgun (WGS) entry which is preliminary data.</text>
</comment>
<proteinExistence type="predicted"/>
<gene>
    <name evidence="1" type="ORF">ALO81_101736</name>
</gene>
<organism evidence="1 2">
    <name type="scientific">Pseudomonas cannabina</name>
    <dbReference type="NCBI Taxonomy" id="86840"/>
    <lineage>
        <taxon>Bacteria</taxon>
        <taxon>Pseudomonadati</taxon>
        <taxon>Pseudomonadota</taxon>
        <taxon>Gammaproteobacteria</taxon>
        <taxon>Pseudomonadales</taxon>
        <taxon>Pseudomonadaceae</taxon>
        <taxon>Pseudomonas</taxon>
    </lineage>
</organism>
<accession>A0A0P9LNM4</accession>
<protein>
    <submittedName>
        <fullName evidence="1">Uncharacterized protein</fullName>
    </submittedName>
</protein>
<dbReference type="EMBL" id="LJPX01000097">
    <property type="protein sequence ID" value="KPW79784.1"/>
    <property type="molecule type" value="Genomic_DNA"/>
</dbReference>
<dbReference type="AlphaFoldDB" id="A0A0P9LNM4"/>
<sequence length="286" mass="32950">MVVNQSYHRKMGKHLKTSSTYDPLLQMLVRESDTSSGRIRAKLSNQYEWCFCELCWRSTEYVISIAAPKVFKRLKRGNIKAVPLTESVRTEAQKKADALVDRYERALNGEFGRYEPPRMLSKYCDIQELRGDFSIAAFREHVERRMLVSTWAQHGELLRPAALPGQPERSAKPSKLYCEAHNPRRSDEARRAYQRDRRFVLDYEDLIAKIWSQEAAFLPSWDIETHAEVRKEAYRLLQALKSPTSTIDDLLMQGITSQAEIARQLGVSRQAVSAAIKRRSGKQTSP</sequence>
<evidence type="ECO:0000313" key="1">
    <source>
        <dbReference type="EMBL" id="KPW79784.1"/>
    </source>
</evidence>
<evidence type="ECO:0000313" key="2">
    <source>
        <dbReference type="Proteomes" id="UP000050564"/>
    </source>
</evidence>
<dbReference type="Proteomes" id="UP000050564">
    <property type="component" value="Unassembled WGS sequence"/>
</dbReference>
<dbReference type="PATRIC" id="fig|86840.3.peg.5019"/>
<dbReference type="RefSeq" id="WP_223862807.1">
    <property type="nucleotide sequence ID" value="NZ_FNKU01000001.1"/>
</dbReference>